<dbReference type="EMBL" id="HBEM01007684">
    <property type="protein sequence ID" value="CAD8439457.1"/>
    <property type="molecule type" value="Transcribed_RNA"/>
</dbReference>
<name>A0A7S0D0S7_9EUKA</name>
<dbReference type="SMART" id="SM00233">
    <property type="entry name" value="PH"/>
    <property type="match status" value="3"/>
</dbReference>
<feature type="domain" description="PH" evidence="2">
    <location>
        <begin position="24"/>
        <end position="134"/>
    </location>
</feature>
<dbReference type="InterPro" id="IPR011993">
    <property type="entry name" value="PH-like_dom_sf"/>
</dbReference>
<feature type="compositionally biased region" description="Polar residues" evidence="1">
    <location>
        <begin position="325"/>
        <end position="359"/>
    </location>
</feature>
<dbReference type="InterPro" id="IPR001849">
    <property type="entry name" value="PH_domain"/>
</dbReference>
<gene>
    <name evidence="3" type="ORF">LAMO00422_LOCUS5389</name>
</gene>
<dbReference type="Pfam" id="PF07059">
    <property type="entry name" value="EDR2_C"/>
    <property type="match status" value="1"/>
</dbReference>
<dbReference type="Gene3D" id="2.30.29.30">
    <property type="entry name" value="Pleckstrin-homology domain (PH domain)/Phosphotyrosine-binding domain (PTB)"/>
    <property type="match status" value="3"/>
</dbReference>
<feature type="region of interest" description="Disordered" evidence="1">
    <location>
        <begin position="183"/>
        <end position="205"/>
    </location>
</feature>
<protein>
    <recommendedName>
        <fullName evidence="2">PH domain-containing protein</fullName>
    </recommendedName>
</protein>
<accession>A0A7S0D0S7</accession>
<dbReference type="PROSITE" id="PS50003">
    <property type="entry name" value="PH_DOMAIN"/>
    <property type="match status" value="3"/>
</dbReference>
<feature type="compositionally biased region" description="Basic and acidic residues" evidence="1">
    <location>
        <begin position="360"/>
        <end position="369"/>
    </location>
</feature>
<evidence type="ECO:0000256" key="1">
    <source>
        <dbReference type="SAM" id="MobiDB-lite"/>
    </source>
</evidence>
<dbReference type="InterPro" id="IPR009769">
    <property type="entry name" value="EDR2_C"/>
</dbReference>
<dbReference type="PANTHER" id="PTHR31558:SF3">
    <property type="entry name" value="CW14 PROTEIN"/>
    <property type="match status" value="1"/>
</dbReference>
<dbReference type="Pfam" id="PF00169">
    <property type="entry name" value="PH"/>
    <property type="match status" value="3"/>
</dbReference>
<sequence length="1292" mass="145533">MELGESENISGKMEAPDPVHKPLDVLLEGYLWKKHQKNKLWKGWHKRYFVLRDRRLLYYRSEKESKGGGRPRGLVTLGANSTVDFVRGDTKDNKSKREIHKFMVLVPPTGMISLGGLSLSEAEKWVEQLKKTIAGLKTEGSIKGEEESSDSDDEEVIVSRAPSAMGFEPCVDKIGEKKLLSEKGEKLEASEDQQNSNPALPPQEMPLMSPTADVPVSLDGARKHGILAKKGWVKGWHQRYFILGAGSMSYFRMDLKNSNQSITTRNLRDKVIFTRNYKVDFEGQREKGKKTGLFPFTVVGPGCSWKLATKSAEESRAWVEEIQQAISSSPEQAPSKLNGQHRQNVPGIQTSPRTSQKVPTSRESRDVSPKRRQHKRTYTNPLPNVRFSNTRAVTGNCRTSPPMSPILSSALVLRSGQPSPMTTGRFTAFKPQRKEGWLWKKYVRQKYWMGWHQRYFVLSGNYLQYFKDDRKSRALGSVILGSDCCVDFTESTLKVKKKKTLFPFTVFLDGPPTEIPSLTNALLLATASVKEAQEWTMALRRAVYGPQSSDNTKFNIQESDDELDGKELEELAVKYGDQIQLWTHTAYDSKCGGGVVGIYKKPDHDFFFVPPSGPNVGPEQTMDAIFTVIDMSWPRALPPDLKALPRYGAELRYGDSFQLCDEQGRIWSNESYYAAPKKRTDLRVKTEHHLTFLKIGCRAGDSVRYGEHPIRINACQANKKKGKVVRNYKRGTSRLVGGYLNCLGQGKEIHFTIQRAEGGLRRVASIPCHLELYLINSETTEVLRVYNDVNPDENISLGVVQGGVEKLRIAIGSVSGRADTTLDLEIPQIQPSGNPIQSFTRIKKLHDNLHLHCAWECEKWWQSARTARSNKSRFSFMWSILLALAVWSCVKTVMSGDELLVVSALIMLLSVTPILILVQRLKDGPGVATTFPSVPTSRATWSINLSVTKNPTSRDRSSRDLKVDEIVKGVDSSLDSVDGKIPRQLVGKIAAGSSLRYIAPGGLPEICTYTNSHYNNFKVRAGPNYKKNKKKLSSKREMFDLVSVDVIRTDRKETNLMPHLKFTPETVDAMIDRKIRLDSKRPDLKIPAVFTVHLSWPNYQPPSPLWGKAIVDGPGIVFSLVFKACDWLDDKENDVPGVGLLSKFINSPLDSKFRERFKVLPVLVNVDNCSIEGLVKGIVTRFNGRPFLSRPQHSFTDGVMVQINSKGNQVEIPYQNITIDGYLFPFLARSTTYSLFDKSTSMIIDMGFIIEAREDEEMPERVLGHTRFNFLDRQVFPRWCEEDCDAEAKHGS</sequence>
<dbReference type="PANTHER" id="PTHR31558">
    <property type="entry name" value="CW14 PROTEIN"/>
    <property type="match status" value="1"/>
</dbReference>
<dbReference type="CDD" id="cd00821">
    <property type="entry name" value="PH"/>
    <property type="match status" value="1"/>
</dbReference>
<reference evidence="3" key="1">
    <citation type="submission" date="2021-01" db="EMBL/GenBank/DDBJ databases">
        <authorList>
            <person name="Corre E."/>
            <person name="Pelletier E."/>
            <person name="Niang G."/>
            <person name="Scheremetjew M."/>
            <person name="Finn R."/>
            <person name="Kale V."/>
            <person name="Holt S."/>
            <person name="Cochrane G."/>
            <person name="Meng A."/>
            <person name="Brown T."/>
            <person name="Cohen L."/>
        </authorList>
    </citation>
    <scope>NUCLEOTIDE SEQUENCE</scope>
    <source>
        <strain evidence="3">CCMP2058</strain>
    </source>
</reference>
<dbReference type="SUPFAM" id="SSF50729">
    <property type="entry name" value="PH domain-like"/>
    <property type="match status" value="3"/>
</dbReference>
<feature type="domain" description="PH" evidence="2">
    <location>
        <begin position="220"/>
        <end position="327"/>
    </location>
</feature>
<organism evidence="3">
    <name type="scientific">Amorphochlora amoebiformis</name>
    <dbReference type="NCBI Taxonomy" id="1561963"/>
    <lineage>
        <taxon>Eukaryota</taxon>
        <taxon>Sar</taxon>
        <taxon>Rhizaria</taxon>
        <taxon>Cercozoa</taxon>
        <taxon>Chlorarachniophyceae</taxon>
        <taxon>Amorphochlora</taxon>
    </lineage>
</organism>
<proteinExistence type="predicted"/>
<feature type="region of interest" description="Disordered" evidence="1">
    <location>
        <begin position="325"/>
        <end position="385"/>
    </location>
</feature>
<evidence type="ECO:0000259" key="2">
    <source>
        <dbReference type="PROSITE" id="PS50003"/>
    </source>
</evidence>
<evidence type="ECO:0000313" key="3">
    <source>
        <dbReference type="EMBL" id="CAD8439457.1"/>
    </source>
</evidence>
<feature type="domain" description="PH" evidence="2">
    <location>
        <begin position="431"/>
        <end position="544"/>
    </location>
</feature>